<dbReference type="Proteomes" id="UP000288178">
    <property type="component" value="Unassembled WGS sequence"/>
</dbReference>
<evidence type="ECO:0000313" key="2">
    <source>
        <dbReference type="EMBL" id="RVT52176.1"/>
    </source>
</evidence>
<protein>
    <submittedName>
        <fullName evidence="2">DUF1631 family protein</fullName>
    </submittedName>
</protein>
<name>A0A3S2TRF6_9BURK</name>
<dbReference type="Pfam" id="PF07793">
    <property type="entry name" value="DUF1631"/>
    <property type="match status" value="2"/>
</dbReference>
<keyword evidence="3" id="KW-1185">Reference proteome</keyword>
<dbReference type="OrthoDB" id="6188167at2"/>
<accession>A0A3S2TRF6</accession>
<reference evidence="2 3" key="1">
    <citation type="submission" date="2019-01" db="EMBL/GenBank/DDBJ databases">
        <authorList>
            <person name="Chen W.-M."/>
        </authorList>
    </citation>
    <scope>NUCLEOTIDE SEQUENCE [LARGE SCALE GENOMIC DNA]</scope>
    <source>
        <strain evidence="2 3">ICH-3</strain>
    </source>
</reference>
<sequence>MNGRLANARLQFIDDELMRLPMVADQVFDVTWRAMTDNVPGLDHHERGIVAELLQSGPAHRGRLVERFVDAVRRHVRAEAAGQAPAQAAPAAAPALGLSLLDETEIAADVETSHAIEAIRSVAEHELRELSAYVSALAGDPDVSRDHNPFRAETYAQALWEAAQALPLGRAYQTRLMRHAAQPLAQVLRKAYAGACARLESQGIEPATYRTLILPGGKRSTRPSESWQGEGSPTLHMVRQKLPAPIEAAQDPATSQVPLERVIADVDQALRALPADAPPTVRAQLLESQRARMVRHARSSVDQQVIEMLSRLFEAMLSDPRIARDIRAVLARLQPSALRLVLRDDSALDDYTHPIWRFMDMTAHQAALHAEGSAEREAVLQLAEQLIDTMAREPVPEASLYRRGLDRLLAEDRARFEARLQRASADIEALQQKEDSLVGGAPPPTGAGPLDEGQLDTVPADLLDNLPGAGKQEADPPEWLRQRRVGDWLRIFIQGQWQRVQLLHIGRHGEAYLFGRGQADDTVALRRAALLRLRAEGLLKVLRIRSMLRSAAVQVLRNAEKT</sequence>
<evidence type="ECO:0000313" key="3">
    <source>
        <dbReference type="Proteomes" id="UP000288178"/>
    </source>
</evidence>
<evidence type="ECO:0000256" key="1">
    <source>
        <dbReference type="SAM" id="MobiDB-lite"/>
    </source>
</evidence>
<dbReference type="RefSeq" id="WP_128197171.1">
    <property type="nucleotide sequence ID" value="NZ_SACT01000002.1"/>
</dbReference>
<dbReference type="EMBL" id="SACT01000002">
    <property type="protein sequence ID" value="RVT52176.1"/>
    <property type="molecule type" value="Genomic_DNA"/>
</dbReference>
<dbReference type="InterPro" id="IPR012434">
    <property type="entry name" value="DUF1631"/>
</dbReference>
<feature type="region of interest" description="Disordered" evidence="1">
    <location>
        <begin position="436"/>
        <end position="457"/>
    </location>
</feature>
<proteinExistence type="predicted"/>
<organism evidence="2 3">
    <name type="scientific">Rubrivivax albus</name>
    <dbReference type="NCBI Taxonomy" id="2499835"/>
    <lineage>
        <taxon>Bacteria</taxon>
        <taxon>Pseudomonadati</taxon>
        <taxon>Pseudomonadota</taxon>
        <taxon>Betaproteobacteria</taxon>
        <taxon>Burkholderiales</taxon>
        <taxon>Sphaerotilaceae</taxon>
        <taxon>Rubrivivax</taxon>
    </lineage>
</organism>
<comment type="caution">
    <text evidence="2">The sequence shown here is derived from an EMBL/GenBank/DDBJ whole genome shotgun (WGS) entry which is preliminary data.</text>
</comment>
<dbReference type="AlphaFoldDB" id="A0A3S2TRF6"/>
<gene>
    <name evidence="2" type="ORF">ENE75_06885</name>
</gene>